<evidence type="ECO:0000259" key="3">
    <source>
        <dbReference type="PROSITE" id="PS50937"/>
    </source>
</evidence>
<dbReference type="InterPro" id="IPR047057">
    <property type="entry name" value="MerR_fam"/>
</dbReference>
<dbReference type="PROSITE" id="PS00552">
    <property type="entry name" value="HTH_MERR_1"/>
    <property type="match status" value="1"/>
</dbReference>
<comment type="caution">
    <text evidence="4">The sequence shown here is derived from an EMBL/GenBank/DDBJ whole genome shotgun (WGS) entry which is preliminary data.</text>
</comment>
<dbReference type="EMBL" id="JABASA010000003">
    <property type="protein sequence ID" value="NMD48505.1"/>
    <property type="molecule type" value="Genomic_DNA"/>
</dbReference>
<feature type="coiled-coil region" evidence="2">
    <location>
        <begin position="82"/>
        <end position="116"/>
    </location>
</feature>
<dbReference type="PANTHER" id="PTHR30204">
    <property type="entry name" value="REDOX-CYCLING DRUG-SENSING TRANSCRIPTIONAL ACTIVATOR SOXR"/>
    <property type="match status" value="1"/>
</dbReference>
<dbReference type="RefSeq" id="WP_193523020.1">
    <property type="nucleotide sequence ID" value="NZ_JABASA010000003.1"/>
</dbReference>
<sequence>MHYLIGKFAKLTQLSIHTLRYYESEGLLKPHRDAGNRRYYDDDDYRWLLFILRLKAVGMPIKDIKHYSDLREKGEGTYPERLALLEDHLKLLDSNISELQENREKLVEKINFYREELSVQKRHQ</sequence>
<keyword evidence="2" id="KW-0175">Coiled coil</keyword>
<dbReference type="CDD" id="cd01109">
    <property type="entry name" value="HTH_YyaN"/>
    <property type="match status" value="1"/>
</dbReference>
<dbReference type="SMART" id="SM00422">
    <property type="entry name" value="HTH_MERR"/>
    <property type="match status" value="1"/>
</dbReference>
<dbReference type="PRINTS" id="PR00040">
    <property type="entry name" value="HTHMERR"/>
</dbReference>
<dbReference type="PANTHER" id="PTHR30204:SF98">
    <property type="entry name" value="HTH-TYPE TRANSCRIPTIONAL REGULATOR ADHR"/>
    <property type="match status" value="1"/>
</dbReference>
<name>A0A7X9QGW4_STRRT</name>
<dbReference type="Proteomes" id="UP000532121">
    <property type="component" value="Unassembled WGS sequence"/>
</dbReference>
<dbReference type="SUPFAM" id="SSF46955">
    <property type="entry name" value="Putative DNA-binding domain"/>
    <property type="match status" value="1"/>
</dbReference>
<proteinExistence type="predicted"/>
<dbReference type="InterPro" id="IPR009061">
    <property type="entry name" value="DNA-bd_dom_put_sf"/>
</dbReference>
<evidence type="ECO:0000256" key="2">
    <source>
        <dbReference type="SAM" id="Coils"/>
    </source>
</evidence>
<protein>
    <submittedName>
        <fullName evidence="4">MerR family transcriptional regulator</fullName>
    </submittedName>
</protein>
<evidence type="ECO:0000256" key="1">
    <source>
        <dbReference type="ARBA" id="ARBA00023125"/>
    </source>
</evidence>
<dbReference type="GO" id="GO:0003677">
    <property type="term" value="F:DNA binding"/>
    <property type="evidence" value="ECO:0007669"/>
    <property type="project" value="UniProtKB-KW"/>
</dbReference>
<feature type="domain" description="HTH merR-type" evidence="3">
    <location>
        <begin position="2"/>
        <end position="70"/>
    </location>
</feature>
<dbReference type="InterPro" id="IPR000551">
    <property type="entry name" value="MerR-type_HTH_dom"/>
</dbReference>
<evidence type="ECO:0000313" key="4">
    <source>
        <dbReference type="EMBL" id="NMD48505.1"/>
    </source>
</evidence>
<gene>
    <name evidence="4" type="ORF">HHO37_02180</name>
</gene>
<dbReference type="PROSITE" id="PS50937">
    <property type="entry name" value="HTH_MERR_2"/>
    <property type="match status" value="1"/>
</dbReference>
<organism evidence="4 5">
    <name type="scientific">Streptococcus ratti</name>
    <dbReference type="NCBI Taxonomy" id="1341"/>
    <lineage>
        <taxon>Bacteria</taxon>
        <taxon>Bacillati</taxon>
        <taxon>Bacillota</taxon>
        <taxon>Bacilli</taxon>
        <taxon>Lactobacillales</taxon>
        <taxon>Streptococcaceae</taxon>
        <taxon>Streptococcus</taxon>
    </lineage>
</organism>
<accession>A0A7X9QGW4</accession>
<dbReference type="Gene3D" id="1.10.1660.10">
    <property type="match status" value="1"/>
</dbReference>
<keyword evidence="1" id="KW-0238">DNA-binding</keyword>
<dbReference type="AlphaFoldDB" id="A0A7X9QGW4"/>
<dbReference type="GO" id="GO:0003700">
    <property type="term" value="F:DNA-binding transcription factor activity"/>
    <property type="evidence" value="ECO:0007669"/>
    <property type="project" value="InterPro"/>
</dbReference>
<evidence type="ECO:0000313" key="5">
    <source>
        <dbReference type="Proteomes" id="UP000532121"/>
    </source>
</evidence>
<reference evidence="4 5" key="1">
    <citation type="submission" date="2020-04" db="EMBL/GenBank/DDBJ databases">
        <title>MicrobeNet Type strains.</title>
        <authorList>
            <person name="Nicholson A.C."/>
        </authorList>
    </citation>
    <scope>NUCLEOTIDE SEQUENCE [LARGE SCALE GENOMIC DNA]</scope>
    <source>
        <strain evidence="4 5">DSM 22768</strain>
    </source>
</reference>
<dbReference type="Pfam" id="PF13411">
    <property type="entry name" value="MerR_1"/>
    <property type="match status" value="1"/>
</dbReference>